<proteinExistence type="predicted"/>
<dbReference type="GO" id="GO:0005524">
    <property type="term" value="F:ATP binding"/>
    <property type="evidence" value="ECO:0007669"/>
    <property type="project" value="UniProtKB-KW"/>
</dbReference>
<dbReference type="Pfam" id="PF02518">
    <property type="entry name" value="HATPase_c"/>
    <property type="match status" value="1"/>
</dbReference>
<dbReference type="InterPro" id="IPR003661">
    <property type="entry name" value="HisK_dim/P_dom"/>
</dbReference>
<reference evidence="20" key="2">
    <citation type="submission" date="2021-04" db="EMBL/GenBank/DDBJ databases">
        <authorList>
            <person name="Gilroy R."/>
        </authorList>
    </citation>
    <scope>NUCLEOTIDE SEQUENCE</scope>
    <source>
        <strain evidence="20">ChiSxjej3B15-1167</strain>
    </source>
</reference>
<feature type="modified residue" description="4-aspartylphosphate" evidence="16">
    <location>
        <position position="772"/>
    </location>
</feature>
<dbReference type="Proteomes" id="UP000886805">
    <property type="component" value="Unassembled WGS sequence"/>
</dbReference>
<dbReference type="InterPro" id="IPR004358">
    <property type="entry name" value="Sig_transdc_His_kin-like_C"/>
</dbReference>
<dbReference type="SMART" id="SM00448">
    <property type="entry name" value="REC"/>
    <property type="match status" value="1"/>
</dbReference>
<comment type="caution">
    <text evidence="20">The sequence shown here is derived from an EMBL/GenBank/DDBJ whole genome shotgun (WGS) entry which is preliminary data.</text>
</comment>
<evidence type="ECO:0000313" key="21">
    <source>
        <dbReference type="Proteomes" id="UP000886805"/>
    </source>
</evidence>
<dbReference type="SUPFAM" id="SSF52172">
    <property type="entry name" value="CheY-like"/>
    <property type="match status" value="1"/>
</dbReference>
<comment type="catalytic activity">
    <reaction evidence="1">
        <text>ATP + protein L-histidine = ADP + protein N-phospho-L-histidine.</text>
        <dbReference type="EC" id="2.7.13.3"/>
    </reaction>
</comment>
<dbReference type="EC" id="2.7.13.3" evidence="3"/>
<evidence type="ECO:0000256" key="3">
    <source>
        <dbReference type="ARBA" id="ARBA00012438"/>
    </source>
</evidence>
<evidence type="ECO:0000256" key="17">
    <source>
        <dbReference type="SAM" id="Phobius"/>
    </source>
</evidence>
<keyword evidence="13" id="KW-0902">Two-component regulatory system</keyword>
<reference evidence="20" key="1">
    <citation type="journal article" date="2021" name="PeerJ">
        <title>Extensive microbial diversity within the chicken gut microbiome revealed by metagenomics and culture.</title>
        <authorList>
            <person name="Gilroy R."/>
            <person name="Ravi A."/>
            <person name="Getino M."/>
            <person name="Pursley I."/>
            <person name="Horton D.L."/>
            <person name="Alikhan N.F."/>
            <person name="Baker D."/>
            <person name="Gharbi K."/>
            <person name="Hall N."/>
            <person name="Watson M."/>
            <person name="Adriaenssens E.M."/>
            <person name="Foster-Nyarko E."/>
            <person name="Jarju S."/>
            <person name="Secka A."/>
            <person name="Antonio M."/>
            <person name="Oren A."/>
            <person name="Chaudhuri R.R."/>
            <person name="La Ragione R."/>
            <person name="Hildebrand F."/>
            <person name="Pallen M.J."/>
        </authorList>
    </citation>
    <scope>NUCLEOTIDE SEQUENCE</scope>
    <source>
        <strain evidence="20">ChiSxjej3B15-1167</strain>
    </source>
</reference>
<feature type="transmembrane region" description="Helical" evidence="17">
    <location>
        <begin position="21"/>
        <end position="40"/>
    </location>
</feature>
<evidence type="ECO:0000256" key="7">
    <source>
        <dbReference type="ARBA" id="ARBA00022679"/>
    </source>
</evidence>
<keyword evidence="12 17" id="KW-1133">Transmembrane helix</keyword>
<dbReference type="SUPFAM" id="SSF47384">
    <property type="entry name" value="Homodimeric domain of signal transducing histidine kinase"/>
    <property type="match status" value="1"/>
</dbReference>
<dbReference type="SUPFAM" id="SSF55874">
    <property type="entry name" value="ATPase domain of HSP90 chaperone/DNA topoisomerase II/histidine kinase"/>
    <property type="match status" value="1"/>
</dbReference>
<dbReference type="AlphaFoldDB" id="A0A9D2BE99"/>
<dbReference type="Gene3D" id="3.30.450.20">
    <property type="entry name" value="PAS domain"/>
    <property type="match status" value="1"/>
</dbReference>
<keyword evidence="14 17" id="KW-0472">Membrane</keyword>
<dbReference type="GO" id="GO:0009927">
    <property type="term" value="F:histidine phosphotransfer kinase activity"/>
    <property type="evidence" value="ECO:0007669"/>
    <property type="project" value="TreeGrafter"/>
</dbReference>
<evidence type="ECO:0000256" key="1">
    <source>
        <dbReference type="ARBA" id="ARBA00000085"/>
    </source>
</evidence>
<dbReference type="Pfam" id="PF00072">
    <property type="entry name" value="Response_reg"/>
    <property type="match status" value="1"/>
</dbReference>
<dbReference type="Gene3D" id="1.10.287.130">
    <property type="match status" value="1"/>
</dbReference>
<sequence>MKTKKKGHKKGWRRFWQQYRFYVATLLAFFVLSIASLHILQNKLLENAQKTGESLAISFSVEEERSLSAYEALLRMGSAHLERLTKETEDNAKIEVWLRGFFEDIQKVTDQMADPYAILNGDFVGKGDEKLEDYDYTGSEWYQRALEADGEVIYTDLYEDAVYNREVVTIAVKSGEEGNVLAFDIFPENFQMLEHQVTLPEGSSYFLCDRKENLLYANTELSVSREEMQQYLNSIITKLKKGELDSKDSSIIDLDGRRRSVYYSVSENGWFSIVTVPHRTILGDLRQFTVGFAVVFLLFLSFTALTSIRNSWLNRKIERTNDTVRVLGNAYYAIYRLDYEEGTYEMIKGSDYLRKRIPQKGDYQTFLTEAAAIIEKDAYLEFKQSFSIENVKKLVKRRVRDYGGDFLRLFNDEYRWVNVRLLFDESLSQGEVVICFREIDEEKQVQLHHMALMENALDKARKNEESQNRFFSTMSHDMRTPLNAIIGLTELAEKSYGDAGQTAEYLTKIRTASQQLLTLINDLLEISRLERGKIDLNREPFDIKDCVEKCAEIFRAQAQKENKQFTLSFDVSEPVVLGDASRVTQILNNLISNAVKYSDEGDSIDVRVRQMGSQKIKKYQFIIADTGRGMTPEFLDKLFKPYEREVRFGARGVAGTGLGMPIVKSLVSQMDGQITVESRLGEGSTFTVTLSLESVEKPVQDDGSTDNPAKQEILQLAGRRALVAEDNDVNMEIATEILEMHDMKVTQAWNGREAVDCFRQSPEGYFDVILMDMQMPEMDGCEAASTIRAMNRADARTIPILAVTANAFAEDIAATTKAGMNAHISKPIDFSVLYQTLAELLAAKTNDNSETQ</sequence>
<dbReference type="InterPro" id="IPR036890">
    <property type="entry name" value="HATPase_C_sf"/>
</dbReference>
<comment type="function">
    <text evidence="15">May play the central regulatory role in sporulation. It may be an element of the effector pathway responsible for the activation of sporulation genes in response to nutritional stress. Spo0A may act in concert with spo0H (a sigma factor) to control the expression of some genes that are critical to the sporulation process.</text>
</comment>
<evidence type="ECO:0000256" key="5">
    <source>
        <dbReference type="ARBA" id="ARBA00022475"/>
    </source>
</evidence>
<dbReference type="SMART" id="SM00387">
    <property type="entry name" value="HATPase_c"/>
    <property type="match status" value="1"/>
</dbReference>
<dbReference type="GO" id="GO:0000155">
    <property type="term" value="F:phosphorelay sensor kinase activity"/>
    <property type="evidence" value="ECO:0007669"/>
    <property type="project" value="InterPro"/>
</dbReference>
<feature type="domain" description="Histidine kinase" evidence="18">
    <location>
        <begin position="473"/>
        <end position="694"/>
    </location>
</feature>
<evidence type="ECO:0000259" key="18">
    <source>
        <dbReference type="PROSITE" id="PS50109"/>
    </source>
</evidence>
<dbReference type="InterPro" id="IPR001789">
    <property type="entry name" value="Sig_transdc_resp-reg_receiver"/>
</dbReference>
<evidence type="ECO:0000313" key="20">
    <source>
        <dbReference type="EMBL" id="HIX73375.1"/>
    </source>
</evidence>
<accession>A0A9D2BE99</accession>
<dbReference type="CDD" id="cd17546">
    <property type="entry name" value="REC_hyHK_CKI1_RcsC-like"/>
    <property type="match status" value="1"/>
</dbReference>
<dbReference type="Pfam" id="PF00512">
    <property type="entry name" value="HisKA"/>
    <property type="match status" value="1"/>
</dbReference>
<dbReference type="EMBL" id="DXEQ01000310">
    <property type="protein sequence ID" value="HIX73375.1"/>
    <property type="molecule type" value="Genomic_DNA"/>
</dbReference>
<comment type="subcellular location">
    <subcellularLocation>
        <location evidence="2">Cell membrane</location>
        <topology evidence="2">Multi-pass membrane protein</topology>
    </subcellularLocation>
</comment>
<dbReference type="InterPro" id="IPR003594">
    <property type="entry name" value="HATPase_dom"/>
</dbReference>
<keyword evidence="6 16" id="KW-0597">Phosphoprotein</keyword>
<keyword evidence="11" id="KW-0067">ATP-binding</keyword>
<dbReference type="InterPro" id="IPR036097">
    <property type="entry name" value="HisK_dim/P_sf"/>
</dbReference>
<evidence type="ECO:0000256" key="12">
    <source>
        <dbReference type="ARBA" id="ARBA00022989"/>
    </source>
</evidence>
<dbReference type="PROSITE" id="PS50109">
    <property type="entry name" value="HIS_KIN"/>
    <property type="match status" value="1"/>
</dbReference>
<evidence type="ECO:0000256" key="16">
    <source>
        <dbReference type="PROSITE-ProRule" id="PRU00169"/>
    </source>
</evidence>
<dbReference type="FunFam" id="3.30.565.10:FF:000023">
    <property type="entry name" value="PAS domain-containing sensor histidine kinase"/>
    <property type="match status" value="1"/>
</dbReference>
<dbReference type="SMART" id="SM00388">
    <property type="entry name" value="HisKA"/>
    <property type="match status" value="1"/>
</dbReference>
<evidence type="ECO:0000256" key="9">
    <source>
        <dbReference type="ARBA" id="ARBA00022741"/>
    </source>
</evidence>
<dbReference type="InterPro" id="IPR033479">
    <property type="entry name" value="dCache_1"/>
</dbReference>
<evidence type="ECO:0000256" key="8">
    <source>
        <dbReference type="ARBA" id="ARBA00022692"/>
    </source>
</evidence>
<evidence type="ECO:0000256" key="13">
    <source>
        <dbReference type="ARBA" id="ARBA00023012"/>
    </source>
</evidence>
<protein>
    <recommendedName>
        <fullName evidence="4">Stage 0 sporulation protein A homolog</fullName>
        <ecNumber evidence="3">2.7.13.3</ecNumber>
    </recommendedName>
</protein>
<evidence type="ECO:0000256" key="15">
    <source>
        <dbReference type="ARBA" id="ARBA00024867"/>
    </source>
</evidence>
<evidence type="ECO:0000256" key="2">
    <source>
        <dbReference type="ARBA" id="ARBA00004651"/>
    </source>
</evidence>
<keyword evidence="5" id="KW-1003">Cell membrane</keyword>
<keyword evidence="9" id="KW-0547">Nucleotide-binding</keyword>
<gene>
    <name evidence="20" type="ORF">H9849_10175</name>
</gene>
<dbReference type="InterPro" id="IPR011006">
    <property type="entry name" value="CheY-like_superfamily"/>
</dbReference>
<feature type="domain" description="Response regulatory" evidence="19">
    <location>
        <begin position="720"/>
        <end position="841"/>
    </location>
</feature>
<name>A0A9D2BE99_9FIRM</name>
<dbReference type="GO" id="GO:0005886">
    <property type="term" value="C:plasma membrane"/>
    <property type="evidence" value="ECO:0007669"/>
    <property type="project" value="UniProtKB-SubCell"/>
</dbReference>
<keyword evidence="7" id="KW-0808">Transferase</keyword>
<evidence type="ECO:0000259" key="19">
    <source>
        <dbReference type="PROSITE" id="PS50110"/>
    </source>
</evidence>
<dbReference type="CDD" id="cd00082">
    <property type="entry name" value="HisKA"/>
    <property type="match status" value="1"/>
</dbReference>
<keyword evidence="8 17" id="KW-0812">Transmembrane</keyword>
<evidence type="ECO:0000256" key="14">
    <source>
        <dbReference type="ARBA" id="ARBA00023136"/>
    </source>
</evidence>
<evidence type="ECO:0000256" key="4">
    <source>
        <dbReference type="ARBA" id="ARBA00018672"/>
    </source>
</evidence>
<dbReference type="Pfam" id="PF02743">
    <property type="entry name" value="dCache_1"/>
    <property type="match status" value="1"/>
</dbReference>
<dbReference type="PRINTS" id="PR00344">
    <property type="entry name" value="BCTRLSENSOR"/>
</dbReference>
<organism evidence="20 21">
    <name type="scientific">Candidatus Anaerobutyricum stercoripullorum</name>
    <dbReference type="NCBI Taxonomy" id="2838456"/>
    <lineage>
        <taxon>Bacteria</taxon>
        <taxon>Bacillati</taxon>
        <taxon>Bacillota</taxon>
        <taxon>Clostridia</taxon>
        <taxon>Lachnospirales</taxon>
        <taxon>Lachnospiraceae</taxon>
        <taxon>Anaerobutyricum</taxon>
    </lineage>
</organism>
<keyword evidence="10" id="KW-0418">Kinase</keyword>
<dbReference type="InterPro" id="IPR005467">
    <property type="entry name" value="His_kinase_dom"/>
</dbReference>
<evidence type="ECO:0000256" key="11">
    <source>
        <dbReference type="ARBA" id="ARBA00022840"/>
    </source>
</evidence>
<dbReference type="PROSITE" id="PS50110">
    <property type="entry name" value="RESPONSE_REGULATORY"/>
    <property type="match status" value="1"/>
</dbReference>
<dbReference type="Gene3D" id="3.40.50.2300">
    <property type="match status" value="1"/>
</dbReference>
<dbReference type="Gene3D" id="3.30.565.10">
    <property type="entry name" value="Histidine kinase-like ATPase, C-terminal domain"/>
    <property type="match status" value="1"/>
</dbReference>
<evidence type="ECO:0000256" key="6">
    <source>
        <dbReference type="ARBA" id="ARBA00022553"/>
    </source>
</evidence>
<dbReference type="PANTHER" id="PTHR43047">
    <property type="entry name" value="TWO-COMPONENT HISTIDINE PROTEIN KINASE"/>
    <property type="match status" value="1"/>
</dbReference>
<dbReference type="PANTHER" id="PTHR43047:SF72">
    <property type="entry name" value="OSMOSENSING HISTIDINE PROTEIN KINASE SLN1"/>
    <property type="match status" value="1"/>
</dbReference>
<evidence type="ECO:0000256" key="10">
    <source>
        <dbReference type="ARBA" id="ARBA00022777"/>
    </source>
</evidence>